<reference evidence="1 2" key="1">
    <citation type="submission" date="2016-10" db="EMBL/GenBank/DDBJ databases">
        <authorList>
            <person name="de Groot N.N."/>
        </authorList>
    </citation>
    <scope>NUCLEOTIDE SEQUENCE [LARGE SCALE GENOMIC DNA]</scope>
    <source>
        <strain evidence="1 2">DSM 44468</strain>
    </source>
</reference>
<dbReference type="RefSeq" id="WP_091508745.1">
    <property type="nucleotide sequence ID" value="NZ_CBDQZW010000008.1"/>
</dbReference>
<evidence type="ECO:0000313" key="2">
    <source>
        <dbReference type="Proteomes" id="UP000199025"/>
    </source>
</evidence>
<accession>A0A1I3UQ83</accession>
<dbReference type="InterPro" id="IPR016024">
    <property type="entry name" value="ARM-type_fold"/>
</dbReference>
<gene>
    <name evidence="1" type="ORF">SAMN05421835_109134</name>
</gene>
<evidence type="ECO:0008006" key="3">
    <source>
        <dbReference type="Google" id="ProtNLM"/>
    </source>
</evidence>
<protein>
    <recommendedName>
        <fullName evidence="3">HEAT repeat-containing protein</fullName>
    </recommendedName>
</protein>
<organism evidence="1 2">
    <name type="scientific">Amycolatopsis sacchari</name>
    <dbReference type="NCBI Taxonomy" id="115433"/>
    <lineage>
        <taxon>Bacteria</taxon>
        <taxon>Bacillati</taxon>
        <taxon>Actinomycetota</taxon>
        <taxon>Actinomycetes</taxon>
        <taxon>Pseudonocardiales</taxon>
        <taxon>Pseudonocardiaceae</taxon>
        <taxon>Amycolatopsis</taxon>
    </lineage>
</organism>
<dbReference type="OrthoDB" id="292843at2"/>
<dbReference type="AlphaFoldDB" id="A0A1I3UQ83"/>
<name>A0A1I3UQ83_9PSEU</name>
<dbReference type="InterPro" id="IPR011989">
    <property type="entry name" value="ARM-like"/>
</dbReference>
<evidence type="ECO:0000313" key="1">
    <source>
        <dbReference type="EMBL" id="SFJ84021.1"/>
    </source>
</evidence>
<proteinExistence type="predicted"/>
<sequence length="158" mass="16854">MSLTETFAGLDRIDWAAMTHAYGSAKEVPDLLRNLVSGDSRQREIALDGMYGAVHHQGDVYACTLAAIPFLLRIAAAPGLPGRADVLRLVASIGSAEQPEQPVDRRGMRHAEAAEAVAEACPALLRLLADPEPEVRTAVSEVLPARRSDCRSIVANAS</sequence>
<dbReference type="Proteomes" id="UP000199025">
    <property type="component" value="Unassembled WGS sequence"/>
</dbReference>
<dbReference type="Gene3D" id="1.25.10.10">
    <property type="entry name" value="Leucine-rich Repeat Variant"/>
    <property type="match status" value="1"/>
</dbReference>
<dbReference type="SUPFAM" id="SSF48371">
    <property type="entry name" value="ARM repeat"/>
    <property type="match status" value="1"/>
</dbReference>
<keyword evidence="2" id="KW-1185">Reference proteome</keyword>
<dbReference type="EMBL" id="FORP01000009">
    <property type="protein sequence ID" value="SFJ84021.1"/>
    <property type="molecule type" value="Genomic_DNA"/>
</dbReference>
<dbReference type="STRING" id="115433.SAMN05421835_109134"/>